<dbReference type="Pfam" id="PF00536">
    <property type="entry name" value="SAM_1"/>
    <property type="match status" value="2"/>
</dbReference>
<dbReference type="InterPro" id="IPR036028">
    <property type="entry name" value="SH3-like_dom_sf"/>
</dbReference>
<feature type="compositionally biased region" description="Basic and acidic residues" evidence="1">
    <location>
        <begin position="460"/>
        <end position="469"/>
    </location>
</feature>
<feature type="region of interest" description="Disordered" evidence="1">
    <location>
        <begin position="150"/>
        <end position="177"/>
    </location>
</feature>
<dbReference type="OrthoDB" id="10047268at2759"/>
<feature type="compositionally biased region" description="Low complexity" evidence="1">
    <location>
        <begin position="389"/>
        <end position="398"/>
    </location>
</feature>
<dbReference type="InterPro" id="IPR001660">
    <property type="entry name" value="SAM"/>
</dbReference>
<feature type="domain" description="SAM" evidence="2">
    <location>
        <begin position="11"/>
        <end position="70"/>
    </location>
</feature>
<dbReference type="PANTHER" id="PTHR12301">
    <property type="entry name" value="SAM-DOMAIN, SH3 AND NUCLEAR LOCALIZATION SIGNALS PROTEIN RELATED"/>
    <property type="match status" value="1"/>
</dbReference>
<gene>
    <name evidence="3" type="ORF">HOLleu_32058</name>
</gene>
<feature type="region of interest" description="Disordered" evidence="1">
    <location>
        <begin position="191"/>
        <end position="296"/>
    </location>
</feature>
<dbReference type="PROSITE" id="PS50105">
    <property type="entry name" value="SAM_DOMAIN"/>
    <property type="match status" value="2"/>
</dbReference>
<dbReference type="InterPro" id="IPR051725">
    <property type="entry name" value="SAM-SH3_domain_protein"/>
</dbReference>
<dbReference type="Proteomes" id="UP001152320">
    <property type="component" value="Chromosome 16"/>
</dbReference>
<feature type="compositionally biased region" description="Polar residues" evidence="1">
    <location>
        <begin position="365"/>
        <end position="381"/>
    </location>
</feature>
<dbReference type="InterPro" id="IPR058666">
    <property type="entry name" value="SASH1/NUB1_homeodomain"/>
</dbReference>
<dbReference type="SMART" id="SM00454">
    <property type="entry name" value="SAM"/>
    <property type="match status" value="3"/>
</dbReference>
<dbReference type="Pfam" id="PF07647">
    <property type="entry name" value="SAM_2"/>
    <property type="match status" value="1"/>
</dbReference>
<feature type="compositionally biased region" description="Basic and acidic residues" evidence="1">
    <location>
        <begin position="279"/>
        <end position="295"/>
    </location>
</feature>
<feature type="region of interest" description="Disordered" evidence="1">
    <location>
        <begin position="460"/>
        <end position="480"/>
    </location>
</feature>
<feature type="compositionally biased region" description="Basic and acidic residues" evidence="1">
    <location>
        <begin position="229"/>
        <end position="252"/>
    </location>
</feature>
<dbReference type="SUPFAM" id="SSF47769">
    <property type="entry name" value="SAM/Pointed domain"/>
    <property type="match status" value="3"/>
</dbReference>
<organism evidence="3 4">
    <name type="scientific">Holothuria leucospilota</name>
    <name type="common">Black long sea cucumber</name>
    <name type="synonym">Mertensiothuria leucospilota</name>
    <dbReference type="NCBI Taxonomy" id="206669"/>
    <lineage>
        <taxon>Eukaryota</taxon>
        <taxon>Metazoa</taxon>
        <taxon>Echinodermata</taxon>
        <taxon>Eleutherozoa</taxon>
        <taxon>Echinozoa</taxon>
        <taxon>Holothuroidea</taxon>
        <taxon>Aspidochirotacea</taxon>
        <taxon>Aspidochirotida</taxon>
        <taxon>Holothuriidae</taxon>
        <taxon>Holothuria</taxon>
    </lineage>
</organism>
<accession>A0A9Q0YR42</accession>
<comment type="caution">
    <text evidence="3">The sequence shown here is derived from an EMBL/GenBank/DDBJ whole genome shotgun (WGS) entry which is preliminary data.</text>
</comment>
<evidence type="ECO:0000313" key="3">
    <source>
        <dbReference type="EMBL" id="KAJ8027037.1"/>
    </source>
</evidence>
<evidence type="ECO:0000256" key="1">
    <source>
        <dbReference type="SAM" id="MobiDB-lite"/>
    </source>
</evidence>
<name>A0A9Q0YR42_HOLLE</name>
<reference evidence="3" key="1">
    <citation type="submission" date="2021-10" db="EMBL/GenBank/DDBJ databases">
        <title>Tropical sea cucumber genome reveals ecological adaptation and Cuvierian tubules defense mechanism.</title>
        <authorList>
            <person name="Chen T."/>
        </authorList>
    </citation>
    <scope>NUCLEOTIDE SEQUENCE</scope>
    <source>
        <strain evidence="3">Nanhai2018</strain>
        <tissue evidence="3">Muscle</tissue>
    </source>
</reference>
<protein>
    <submittedName>
        <fullName evidence="3">SAM and SH3 domain-containing protein 1</fullName>
    </submittedName>
</protein>
<feature type="compositionally biased region" description="Basic residues" evidence="1">
    <location>
        <begin position="954"/>
        <end position="974"/>
    </location>
</feature>
<proteinExistence type="predicted"/>
<feature type="compositionally biased region" description="Polar residues" evidence="1">
    <location>
        <begin position="195"/>
        <end position="212"/>
    </location>
</feature>
<dbReference type="SUPFAM" id="SSF50044">
    <property type="entry name" value="SH3-domain"/>
    <property type="match status" value="1"/>
</dbReference>
<dbReference type="Gene3D" id="2.30.30.40">
    <property type="entry name" value="SH3 Domains"/>
    <property type="match status" value="1"/>
</dbReference>
<dbReference type="InterPro" id="IPR013761">
    <property type="entry name" value="SAM/pointed_sf"/>
</dbReference>
<feature type="compositionally biased region" description="Basic residues" evidence="1">
    <location>
        <begin position="253"/>
        <end position="262"/>
    </location>
</feature>
<feature type="region of interest" description="Disordered" evidence="1">
    <location>
        <begin position="954"/>
        <end position="980"/>
    </location>
</feature>
<feature type="region of interest" description="Disordered" evidence="1">
    <location>
        <begin position="330"/>
        <end position="409"/>
    </location>
</feature>
<dbReference type="EMBL" id="JAIZAY010000016">
    <property type="protein sequence ID" value="KAJ8027037.1"/>
    <property type="molecule type" value="Genomic_DNA"/>
</dbReference>
<feature type="region of interest" description="Disordered" evidence="1">
    <location>
        <begin position="881"/>
        <end position="905"/>
    </location>
</feature>
<dbReference type="Pfam" id="PF26285">
    <property type="entry name" value="SASH1_Homeodomain"/>
    <property type="match status" value="1"/>
</dbReference>
<evidence type="ECO:0000259" key="2">
    <source>
        <dbReference type="PROSITE" id="PS50105"/>
    </source>
</evidence>
<keyword evidence="4" id="KW-1185">Reference proteome</keyword>
<evidence type="ECO:0000313" key="4">
    <source>
        <dbReference type="Proteomes" id="UP001152320"/>
    </source>
</evidence>
<dbReference type="AlphaFoldDB" id="A0A9Q0YR42"/>
<dbReference type="PANTHER" id="PTHR12301:SF10">
    <property type="match status" value="1"/>
</dbReference>
<feature type="region of interest" description="Disordered" evidence="1">
    <location>
        <begin position="676"/>
        <end position="696"/>
    </location>
</feature>
<sequence>MEAMADYSNIVTEWLRSLDLVKYATSFLDNGYDDLETCKQIGPEDLTAIGVLDPCDRGELLTAVGRLKLEGGTAVYFTLQPSQTRSVDSNLVNDDEEYMMPCTNGFSPRSEHDYCEENNGLNSYTRGYRRGISVDAAWEHIARSGKSLNASPVRRLGSSQHRRSSEGRLLLGSGDRTPDLLKKVSQALSSSSSSFDSIDAQTGSSTPFLSRTHNSDDEDSMSKAYKGTAPHDRLSSDHSPDASGRESDDVHRHGAVTRKLSKGQKVASTLRSLVSGKSKPNEKSSKGDGVPEIKKASNLKIPDEEILEFLNAVKNEDMTPDEAIQAANARAHEIEKEKKRKLSTTLKRNFTKKPDRVPDAHHKTSSSQEHLLPGTSASETSSTHDEVDTTTPPEIESTPPKPEYSHKIYRDVFDDATIHRERRTSMDSIGSIDSAEADTATDVFLKPGEIQHDLMQGEGENRSMWRKDQSTSQIGDTPHVRTDTLMSNASSASFHSTNSLDSSIAKPSASVQTQTVEGPPEHYIAIGLATSDYTPNPFRGHLTLKVGDLVYITESSEDKMTGEGVCHNKRGVFKYRHIRVLTEDEVKDLDKERNSKSPEAVLRLTSVKELLERINCAVYYGRFKVMGIDTLSHFKKLSEESLDMLDVKDEQHRLKLLTARDIIKDPDRVRSLNPELEQEFLSDTSPPETGDGDDSGVAEDMARLQVSPRDSGCYPHMDGAGERESNLLGAEAVIDEEEINDSILHDWGMGDVFSKSMNLSEKDMQNHNTNNSNVIGQLEWCEDGHLLRMTLPGSSTHRPLGGAPSVHDNKLKVQRRFSPPLRGGDFFHHSSGDITGVDLLKNHPVKDKRYSAHRYEMPWADSSSDDLSSYEVWGTVPRHRTPHGVHSSSLHEDPKGQTISSSPRFSPLKFSEDSLYFRSSSLEEPLFQSQVWASSSSVRPSPAHPKTLNLSRKTRANIKRRKSRSVSPHKRGQFKHGALSHSTVYSSPTLGLRRGGKLIPTTREKLIERKLEKKLRHDGIDLRDEPYSDKMGFCGIPPALVQRYAEEIQAKITEVADVLEDIRIRSLLESGKVCFKSDHLSREAEMLVYEGKGTSISDWLTSLGLPMYIQPFFAKGWDELHILVNMEEEDLRTCGVEDPKHLRRLHTALEKLQITYSSNHS</sequence>
<dbReference type="Gene3D" id="1.10.150.50">
    <property type="entry name" value="Transcription Factor, Ets-1"/>
    <property type="match status" value="3"/>
</dbReference>
<feature type="domain" description="SAM" evidence="2">
    <location>
        <begin position="1091"/>
        <end position="1155"/>
    </location>
</feature>
<feature type="compositionally biased region" description="Basic and acidic residues" evidence="1">
    <location>
        <begin position="352"/>
        <end position="362"/>
    </location>
</feature>